<dbReference type="EMBL" id="PKLL01000012">
    <property type="protein sequence ID" value="RZE24596.1"/>
    <property type="molecule type" value="Genomic_DNA"/>
</dbReference>
<dbReference type="KEGG" id="salb:XNR_2129"/>
<proteinExistence type="inferred from homology"/>
<dbReference type="NCBIfam" id="TIGR01099">
    <property type="entry name" value="galU"/>
    <property type="match status" value="1"/>
</dbReference>
<evidence type="ECO:0000313" key="12">
    <source>
        <dbReference type="Proteomes" id="UP000292693"/>
    </source>
</evidence>
<dbReference type="CDD" id="cd02541">
    <property type="entry name" value="UGPase_prokaryotic"/>
    <property type="match status" value="1"/>
</dbReference>
<dbReference type="Gene3D" id="3.90.550.10">
    <property type="entry name" value="Spore Coat Polysaccharide Biosynthesis Protein SpsA, Chain A"/>
    <property type="match status" value="1"/>
</dbReference>
<dbReference type="AlphaFoldDB" id="A0A2A2UEC8"/>
<dbReference type="RefSeq" id="WP_003950226.1">
    <property type="nucleotide sequence ID" value="NC_020990.1"/>
</dbReference>
<name>A0A2A2UEC8_9ACTN</name>
<evidence type="ECO:0000256" key="4">
    <source>
        <dbReference type="ARBA" id="ARBA00022695"/>
    </source>
</evidence>
<accession>D6B1S3</accession>
<evidence type="ECO:0000256" key="3">
    <source>
        <dbReference type="ARBA" id="ARBA00022679"/>
    </source>
</evidence>
<reference evidence="13" key="2">
    <citation type="journal article" date="2019" name="Microbiol. Resour. Announc.">
        <title>Draft Genomic Sequences of Streptomyces misionensis and Streptomyces albidoflavus, bacteria applied for phytopathogen biocontrol.</title>
        <authorList>
            <person name="Pylro V."/>
            <person name="Dias A."/>
            <person name="Andreote F."/>
            <person name="Varani A."/>
            <person name="Andreote C."/>
            <person name="Bernardo E."/>
            <person name="Martins T."/>
        </authorList>
    </citation>
    <scope>NUCLEOTIDE SEQUENCE [LARGE SCALE GENOMIC DNA]</scope>
    <source>
        <strain evidence="13">77</strain>
    </source>
</reference>
<accession>A0A2A2UEC8</accession>
<dbReference type="PANTHER" id="PTHR43197:SF1">
    <property type="entry name" value="UTP--GLUCOSE-1-PHOSPHATE URIDYLYLTRANSFERASE"/>
    <property type="match status" value="1"/>
</dbReference>
<evidence type="ECO:0000256" key="2">
    <source>
        <dbReference type="ARBA" id="ARBA00012415"/>
    </source>
</evidence>
<comment type="similarity">
    <text evidence="1 6">Belongs to the UDPGP type 2 family.</text>
</comment>
<comment type="caution">
    <text evidence="9">The sequence shown here is derived from an EMBL/GenBank/DDBJ whole genome shotgun (WGS) entry which is preliminary data.</text>
</comment>
<evidence type="ECO:0000313" key="8">
    <source>
        <dbReference type="EMBL" id="RZE24596.1"/>
    </source>
</evidence>
<dbReference type="Proteomes" id="UP000318052">
    <property type="component" value="Unassembled WGS sequence"/>
</dbReference>
<dbReference type="GO" id="GO:0003983">
    <property type="term" value="F:UTP:glucose-1-phosphate uridylyltransferase activity"/>
    <property type="evidence" value="ECO:0007669"/>
    <property type="project" value="UniProtKB-EC"/>
</dbReference>
<comment type="catalytic activity">
    <reaction evidence="5 6">
        <text>alpha-D-glucose 1-phosphate + UTP + H(+) = UDP-alpha-D-glucose + diphosphate</text>
        <dbReference type="Rhea" id="RHEA:19889"/>
        <dbReference type="ChEBI" id="CHEBI:15378"/>
        <dbReference type="ChEBI" id="CHEBI:33019"/>
        <dbReference type="ChEBI" id="CHEBI:46398"/>
        <dbReference type="ChEBI" id="CHEBI:58601"/>
        <dbReference type="ChEBI" id="CHEBI:58885"/>
        <dbReference type="EC" id="2.7.7.9"/>
    </reaction>
</comment>
<evidence type="ECO:0000256" key="5">
    <source>
        <dbReference type="ARBA" id="ARBA00048128"/>
    </source>
</evidence>
<dbReference type="InterPro" id="IPR005771">
    <property type="entry name" value="GalU_uridylyltTrfase_bac/arc"/>
</dbReference>
<dbReference type="EMBL" id="VOGX01000021">
    <property type="protein sequence ID" value="TWV24667.1"/>
    <property type="molecule type" value="Genomic_DNA"/>
</dbReference>
<evidence type="ECO:0000313" key="10">
    <source>
        <dbReference type="EMBL" id="TWV24667.1"/>
    </source>
</evidence>
<dbReference type="GO" id="GO:0006011">
    <property type="term" value="P:UDP-alpha-D-glucose metabolic process"/>
    <property type="evidence" value="ECO:0007669"/>
    <property type="project" value="InterPro"/>
</dbReference>
<evidence type="ECO:0000259" key="7">
    <source>
        <dbReference type="Pfam" id="PF00483"/>
    </source>
</evidence>
<keyword evidence="3 6" id="KW-0808">Transferase</keyword>
<dbReference type="Proteomes" id="UP000292095">
    <property type="component" value="Unassembled WGS sequence"/>
</dbReference>
<dbReference type="SUPFAM" id="SSF53448">
    <property type="entry name" value="Nucleotide-diphospho-sugar transferases"/>
    <property type="match status" value="1"/>
</dbReference>
<keyword evidence="4 6" id="KW-0548">Nucleotidyltransferase</keyword>
<feature type="domain" description="Nucleotidyl transferase" evidence="7">
    <location>
        <begin position="10"/>
        <end position="275"/>
    </location>
</feature>
<organism evidence="9 11">
    <name type="scientific">Streptomyces albidoflavus</name>
    <dbReference type="NCBI Taxonomy" id="1886"/>
    <lineage>
        <taxon>Bacteria</taxon>
        <taxon>Bacillati</taxon>
        <taxon>Actinomycetota</taxon>
        <taxon>Actinomycetes</taxon>
        <taxon>Kitasatosporales</taxon>
        <taxon>Streptomycetaceae</taxon>
        <taxon>Streptomyces</taxon>
        <taxon>Streptomyces albidoflavus group</taxon>
    </lineage>
</organism>
<dbReference type="Pfam" id="PF00483">
    <property type="entry name" value="NTP_transferase"/>
    <property type="match status" value="1"/>
</dbReference>
<reference evidence="10" key="3">
    <citation type="submission" date="2019-07" db="EMBL/GenBank/DDBJ databases">
        <authorList>
            <person name="Pylro V."/>
            <person name="Dias A."/>
            <person name="Andreote F."/>
            <person name="Varani A."/>
            <person name="Andreote C."/>
            <person name="Bernardo E."/>
            <person name="Martins T."/>
        </authorList>
    </citation>
    <scope>NUCLEOTIDE SEQUENCE</scope>
    <source>
        <strain evidence="10">77</strain>
    </source>
</reference>
<accession>A0A0X3WMS9</accession>
<reference evidence="11 12" key="1">
    <citation type="submission" date="2017-12" db="EMBL/GenBank/DDBJ databases">
        <title>Population genomics insights into the ecological differentiation and adaptive evolution in streptomycetes.</title>
        <authorList>
            <person name="Li Y."/>
            <person name="Huang Y."/>
        </authorList>
    </citation>
    <scope>NUCLEOTIDE SEQUENCE [LARGE SCALE GENOMIC DNA]</scope>
    <source>
        <strain evidence="9 11">FXJ.2339</strain>
        <strain evidence="8 12">NBRC 100770</strain>
    </source>
</reference>
<dbReference type="Proteomes" id="UP000292693">
    <property type="component" value="Unassembled WGS sequence"/>
</dbReference>
<evidence type="ECO:0000313" key="9">
    <source>
        <dbReference type="EMBL" id="RZE41830.1"/>
    </source>
</evidence>
<evidence type="ECO:0000256" key="6">
    <source>
        <dbReference type="RuleBase" id="RU361259"/>
    </source>
</evidence>
<evidence type="ECO:0000256" key="1">
    <source>
        <dbReference type="ARBA" id="ARBA00006890"/>
    </source>
</evidence>
<protein>
    <recommendedName>
        <fullName evidence="2 6">UTP--glucose-1-phosphate uridylyltransferase</fullName>
        <ecNumber evidence="2 6">2.7.7.9</ecNumber>
    </recommendedName>
    <alternativeName>
        <fullName evidence="6">UDP-glucose pyrophosphorylase</fullName>
    </alternativeName>
</protein>
<dbReference type="InterPro" id="IPR005835">
    <property type="entry name" value="NTP_transferase_dom"/>
</dbReference>
<dbReference type="EC" id="2.7.7.9" evidence="2 6"/>
<dbReference type="PANTHER" id="PTHR43197">
    <property type="entry name" value="UTP--GLUCOSE-1-PHOSPHATE URIDYLYLTRANSFERASE"/>
    <property type="match status" value="1"/>
</dbReference>
<dbReference type="EMBL" id="PKLK01000013">
    <property type="protein sequence ID" value="RZE41830.1"/>
    <property type="molecule type" value="Genomic_DNA"/>
</dbReference>
<sequence length="300" mass="32781">MTESNARISKAVVPAAGLGTRFLPATKATPKEMLPVVDKPAIQYVVEEAVAAGLSDVLMVTGRNKRPLEDHFDRNYELEQALSRKGDEARLARVQESSDLATMHYVRQGDPRGLGHAVLCAAPHVGNEPFAVLLGDDLIDPRDPLLARMVDVQEREGGSVIALMEVAPEQIHLYGSAAVETTGEDDVVRVTGLVEKPDPADAPSNYAVIGRYVLDPSIFGILRQTEPGRGGEIQLTDALQKLTEDEKVGGPVHGVVFKGRRYDTGDRGDYLRAIVRLACEREDLGPDFRAWLRSYVTEEM</sequence>
<gene>
    <name evidence="9" type="primary">galU</name>
    <name evidence="9" type="ORF">C0Q91_11680</name>
    <name evidence="8" type="ORF">C0Q92_11695</name>
    <name evidence="10" type="ORF">FRZ02_14350</name>
</gene>
<evidence type="ECO:0000313" key="13">
    <source>
        <dbReference type="Proteomes" id="UP000318052"/>
    </source>
</evidence>
<keyword evidence="13" id="KW-1185">Reference proteome</keyword>
<dbReference type="InterPro" id="IPR029044">
    <property type="entry name" value="Nucleotide-diphossugar_trans"/>
</dbReference>
<evidence type="ECO:0000313" key="11">
    <source>
        <dbReference type="Proteomes" id="UP000292095"/>
    </source>
</evidence>
<dbReference type="GeneID" id="97267925"/>